<evidence type="ECO:0000313" key="1">
    <source>
        <dbReference type="EMBL" id="KFB53020.1"/>
    </source>
</evidence>
<dbReference type="EnsemblMetazoa" id="ASIC021315-RA">
    <property type="protein sequence ID" value="ASIC021315-PA"/>
    <property type="gene ID" value="ASIC021315"/>
</dbReference>
<gene>
    <name evidence="1" type="ORF">ZHAS_00021315</name>
</gene>
<reference evidence="1 3" key="1">
    <citation type="journal article" date="2014" name="BMC Genomics">
        <title>Genome sequence of Anopheles sinensis provides insight into genetics basis of mosquito competence for malaria parasites.</title>
        <authorList>
            <person name="Zhou D."/>
            <person name="Zhang D."/>
            <person name="Ding G."/>
            <person name="Shi L."/>
            <person name="Hou Q."/>
            <person name="Ye Y."/>
            <person name="Xu Y."/>
            <person name="Zhou H."/>
            <person name="Xiong C."/>
            <person name="Li S."/>
            <person name="Yu J."/>
            <person name="Hong S."/>
            <person name="Yu X."/>
            <person name="Zou P."/>
            <person name="Chen C."/>
            <person name="Chang X."/>
            <person name="Wang W."/>
            <person name="Lv Y."/>
            <person name="Sun Y."/>
            <person name="Ma L."/>
            <person name="Shen B."/>
            <person name="Zhu C."/>
        </authorList>
    </citation>
    <scope>NUCLEOTIDE SEQUENCE [LARGE SCALE GENOMIC DNA]</scope>
</reference>
<protein>
    <submittedName>
        <fullName evidence="1 2">Adenylate cyclase</fullName>
    </submittedName>
</protein>
<sequence>MDICGWALRNGILTVRVRAETNKNSTTSAPGTSETEDKVSHFFSRLPINNPEMKRRPVRGWVEKTSGSLRDPFRQPPEETRLATFHLVVFEQRIRLRRWNRCHRERSSFVFPPVSSVFAALANGSGGWGKGWGGKADAKTIHTPPDASCPGLSLPPGAKVNLSLTGLIFVPFRVRWVVLSVSDGAGWGFYCSNFPKASAPVVRNGY</sequence>
<dbReference type="Proteomes" id="UP000030765">
    <property type="component" value="Unassembled WGS sequence"/>
</dbReference>
<keyword evidence="3" id="KW-1185">Reference proteome</keyword>
<reference evidence="2" key="2">
    <citation type="submission" date="2020-05" db="UniProtKB">
        <authorList>
            <consortium name="EnsemblMetazoa"/>
        </authorList>
    </citation>
    <scope>IDENTIFICATION</scope>
</reference>
<organism evidence="1">
    <name type="scientific">Anopheles sinensis</name>
    <name type="common">Mosquito</name>
    <dbReference type="NCBI Taxonomy" id="74873"/>
    <lineage>
        <taxon>Eukaryota</taxon>
        <taxon>Metazoa</taxon>
        <taxon>Ecdysozoa</taxon>
        <taxon>Arthropoda</taxon>
        <taxon>Hexapoda</taxon>
        <taxon>Insecta</taxon>
        <taxon>Pterygota</taxon>
        <taxon>Neoptera</taxon>
        <taxon>Endopterygota</taxon>
        <taxon>Diptera</taxon>
        <taxon>Nematocera</taxon>
        <taxon>Culicoidea</taxon>
        <taxon>Culicidae</taxon>
        <taxon>Anophelinae</taxon>
        <taxon>Anopheles</taxon>
    </lineage>
</organism>
<dbReference type="EMBL" id="ATLV01026314">
    <property type="status" value="NOT_ANNOTATED_CDS"/>
    <property type="molecule type" value="Genomic_DNA"/>
</dbReference>
<dbReference type="VEuPathDB" id="VectorBase:ASIC021315"/>
<name>A0A084WS26_ANOSI</name>
<accession>A0A084WS26</accession>
<proteinExistence type="predicted"/>
<evidence type="ECO:0000313" key="3">
    <source>
        <dbReference type="Proteomes" id="UP000030765"/>
    </source>
</evidence>
<dbReference type="EMBL" id="KE525409">
    <property type="protein sequence ID" value="KFB53020.1"/>
    <property type="molecule type" value="Genomic_DNA"/>
</dbReference>
<dbReference type="AlphaFoldDB" id="A0A084WS26"/>
<evidence type="ECO:0000313" key="2">
    <source>
        <dbReference type="EnsemblMetazoa" id="ASIC021315-PA"/>
    </source>
</evidence>